<feature type="transmembrane region" description="Helical" evidence="13">
    <location>
        <begin position="186"/>
        <end position="211"/>
    </location>
</feature>
<feature type="transmembrane region" description="Helical" evidence="13">
    <location>
        <begin position="50"/>
        <end position="73"/>
    </location>
</feature>
<sequence length="347" mass="39558">MVEITFEFDAFSFDGICRTVPLTLCPVIGKDEGIVPVCYSRNVELADNLIFQPATLIIDVVAIIMVGFMTYHIRSKYTAVGRKEMVTFFYLYLLTLILEMLLITGIIPQSSPAYQWFTAVQLGLVTASFWCLMCNGFVGFQFAEDGTPLSVWSIRISSFIIFLLTGFIAIGTFVELGSFSRRSPGALWAFYIIINGIFFIVYVISQIVLVLKSLDDRWPLGDILFGFCFFIFGQVLMYIFSVVICDNVKHYIDGTFFNTVCTLLAVMMVYKYWDSITKEDLEFSVGTKQNVWETKEILADDELDNSHRNSMTPLQQYTPPFARPPSQGPGQYGPQYHQQFDQQQHPF</sequence>
<keyword evidence="5" id="KW-0813">Transport</keyword>
<dbReference type="Proteomes" id="UP001209540">
    <property type="component" value="Unassembled WGS sequence"/>
</dbReference>
<dbReference type="InterPro" id="IPR022057">
    <property type="entry name" value="Chs7"/>
</dbReference>
<comment type="caution">
    <text evidence="14">The sequence shown here is derived from an EMBL/GenBank/DDBJ whole genome shotgun (WGS) entry which is preliminary data.</text>
</comment>
<dbReference type="PANTHER" id="PTHR35329:SF2">
    <property type="entry name" value="CHITIN SYNTHASE EXPORT CHAPERONE"/>
    <property type="match status" value="1"/>
</dbReference>
<evidence type="ECO:0000256" key="4">
    <source>
        <dbReference type="ARBA" id="ARBA00018354"/>
    </source>
</evidence>
<evidence type="ECO:0000313" key="14">
    <source>
        <dbReference type="EMBL" id="KAI9253883.1"/>
    </source>
</evidence>
<keyword evidence="9 13" id="KW-1133">Transmembrane helix</keyword>
<keyword evidence="8" id="KW-0653">Protein transport</keyword>
<feature type="transmembrane region" description="Helical" evidence="13">
    <location>
        <begin position="85"/>
        <end position="107"/>
    </location>
</feature>
<keyword evidence="11" id="KW-0961">Cell wall biogenesis/degradation</keyword>
<dbReference type="PANTHER" id="PTHR35329">
    <property type="entry name" value="CHITIN SYNTHASE EXPORT CHAPERONE"/>
    <property type="match status" value="1"/>
</dbReference>
<evidence type="ECO:0000256" key="3">
    <source>
        <dbReference type="ARBA" id="ARBA00009274"/>
    </source>
</evidence>
<accession>A0AAD5JU77</accession>
<evidence type="ECO:0000256" key="13">
    <source>
        <dbReference type="SAM" id="Phobius"/>
    </source>
</evidence>
<evidence type="ECO:0000256" key="12">
    <source>
        <dbReference type="SAM" id="MobiDB-lite"/>
    </source>
</evidence>
<evidence type="ECO:0000256" key="9">
    <source>
        <dbReference type="ARBA" id="ARBA00022989"/>
    </source>
</evidence>
<feature type="transmembrane region" description="Helical" evidence="13">
    <location>
        <begin position="256"/>
        <end position="273"/>
    </location>
</feature>
<keyword evidence="10 13" id="KW-0472">Membrane</keyword>
<proteinExistence type="inferred from homology"/>
<evidence type="ECO:0000256" key="10">
    <source>
        <dbReference type="ARBA" id="ARBA00023136"/>
    </source>
</evidence>
<dbReference type="GO" id="GO:0006457">
    <property type="term" value="P:protein folding"/>
    <property type="evidence" value="ECO:0007669"/>
    <property type="project" value="TreeGrafter"/>
</dbReference>
<feature type="region of interest" description="Disordered" evidence="12">
    <location>
        <begin position="309"/>
        <end position="347"/>
    </location>
</feature>
<organism evidence="14 15">
    <name type="scientific">Phascolomyces articulosus</name>
    <dbReference type="NCBI Taxonomy" id="60185"/>
    <lineage>
        <taxon>Eukaryota</taxon>
        <taxon>Fungi</taxon>
        <taxon>Fungi incertae sedis</taxon>
        <taxon>Mucoromycota</taxon>
        <taxon>Mucoromycotina</taxon>
        <taxon>Mucoromycetes</taxon>
        <taxon>Mucorales</taxon>
        <taxon>Lichtheimiaceae</taxon>
        <taxon>Phascolomyces</taxon>
    </lineage>
</organism>
<gene>
    <name evidence="14" type="ORF">BDA99DRAFT_587037</name>
</gene>
<name>A0AAD5JU77_9FUNG</name>
<keyword evidence="15" id="KW-1185">Reference proteome</keyword>
<evidence type="ECO:0000256" key="7">
    <source>
        <dbReference type="ARBA" id="ARBA00022824"/>
    </source>
</evidence>
<dbReference type="AlphaFoldDB" id="A0AAD5JU77"/>
<evidence type="ECO:0000256" key="1">
    <source>
        <dbReference type="ARBA" id="ARBA00004127"/>
    </source>
</evidence>
<dbReference type="EMBL" id="JAIXMP010000025">
    <property type="protein sequence ID" value="KAI9253883.1"/>
    <property type="molecule type" value="Genomic_DNA"/>
</dbReference>
<evidence type="ECO:0000256" key="6">
    <source>
        <dbReference type="ARBA" id="ARBA00022692"/>
    </source>
</evidence>
<feature type="compositionally biased region" description="Low complexity" evidence="12">
    <location>
        <begin position="328"/>
        <end position="347"/>
    </location>
</feature>
<comment type="similarity">
    <text evidence="3">Belongs to the CHS7 family.</text>
</comment>
<reference evidence="14" key="1">
    <citation type="journal article" date="2022" name="IScience">
        <title>Evolution of zygomycete secretomes and the origins of terrestrial fungal ecologies.</title>
        <authorList>
            <person name="Chang Y."/>
            <person name="Wang Y."/>
            <person name="Mondo S."/>
            <person name="Ahrendt S."/>
            <person name="Andreopoulos W."/>
            <person name="Barry K."/>
            <person name="Beard J."/>
            <person name="Benny G.L."/>
            <person name="Blankenship S."/>
            <person name="Bonito G."/>
            <person name="Cuomo C."/>
            <person name="Desiro A."/>
            <person name="Gervers K.A."/>
            <person name="Hundley H."/>
            <person name="Kuo A."/>
            <person name="LaButti K."/>
            <person name="Lang B.F."/>
            <person name="Lipzen A."/>
            <person name="O'Donnell K."/>
            <person name="Pangilinan J."/>
            <person name="Reynolds N."/>
            <person name="Sandor L."/>
            <person name="Smith M.E."/>
            <person name="Tsang A."/>
            <person name="Grigoriev I.V."/>
            <person name="Stajich J.E."/>
            <person name="Spatafora J.W."/>
        </authorList>
    </citation>
    <scope>NUCLEOTIDE SEQUENCE</scope>
    <source>
        <strain evidence="14">RSA 2281</strain>
    </source>
</reference>
<feature type="transmembrane region" description="Helical" evidence="13">
    <location>
        <begin position="113"/>
        <end position="140"/>
    </location>
</feature>
<dbReference type="Pfam" id="PF12271">
    <property type="entry name" value="Chs7"/>
    <property type="match status" value="1"/>
</dbReference>
<dbReference type="GO" id="GO:0071555">
    <property type="term" value="P:cell wall organization"/>
    <property type="evidence" value="ECO:0007669"/>
    <property type="project" value="UniProtKB-KW"/>
</dbReference>
<feature type="transmembrane region" description="Helical" evidence="13">
    <location>
        <begin position="152"/>
        <end position="174"/>
    </location>
</feature>
<dbReference type="GO" id="GO:0005789">
    <property type="term" value="C:endoplasmic reticulum membrane"/>
    <property type="evidence" value="ECO:0007669"/>
    <property type="project" value="UniProtKB-SubCell"/>
</dbReference>
<feature type="compositionally biased region" description="Polar residues" evidence="12">
    <location>
        <begin position="309"/>
        <end position="318"/>
    </location>
</feature>
<evidence type="ECO:0000256" key="8">
    <source>
        <dbReference type="ARBA" id="ARBA00022927"/>
    </source>
</evidence>
<dbReference type="GO" id="GO:0015031">
    <property type="term" value="P:protein transport"/>
    <property type="evidence" value="ECO:0007669"/>
    <property type="project" value="UniProtKB-KW"/>
</dbReference>
<feature type="transmembrane region" description="Helical" evidence="13">
    <location>
        <begin position="223"/>
        <end position="244"/>
    </location>
</feature>
<keyword evidence="7" id="KW-0256">Endoplasmic reticulum</keyword>
<dbReference type="GO" id="GO:0051082">
    <property type="term" value="F:unfolded protein binding"/>
    <property type="evidence" value="ECO:0007669"/>
    <property type="project" value="TreeGrafter"/>
</dbReference>
<reference evidence="14" key="2">
    <citation type="submission" date="2023-02" db="EMBL/GenBank/DDBJ databases">
        <authorList>
            <consortium name="DOE Joint Genome Institute"/>
            <person name="Mondo S.J."/>
            <person name="Chang Y."/>
            <person name="Wang Y."/>
            <person name="Ahrendt S."/>
            <person name="Andreopoulos W."/>
            <person name="Barry K."/>
            <person name="Beard J."/>
            <person name="Benny G.L."/>
            <person name="Blankenship S."/>
            <person name="Bonito G."/>
            <person name="Cuomo C."/>
            <person name="Desiro A."/>
            <person name="Gervers K.A."/>
            <person name="Hundley H."/>
            <person name="Kuo A."/>
            <person name="LaButti K."/>
            <person name="Lang B.F."/>
            <person name="Lipzen A."/>
            <person name="O'Donnell K."/>
            <person name="Pangilinan J."/>
            <person name="Reynolds N."/>
            <person name="Sandor L."/>
            <person name="Smith M.W."/>
            <person name="Tsang A."/>
            <person name="Grigoriev I.V."/>
            <person name="Stajich J.E."/>
            <person name="Spatafora J.W."/>
        </authorList>
    </citation>
    <scope>NUCLEOTIDE SEQUENCE</scope>
    <source>
        <strain evidence="14">RSA 2281</strain>
    </source>
</reference>
<evidence type="ECO:0000313" key="15">
    <source>
        <dbReference type="Proteomes" id="UP001209540"/>
    </source>
</evidence>
<evidence type="ECO:0000256" key="2">
    <source>
        <dbReference type="ARBA" id="ARBA00004586"/>
    </source>
</evidence>
<evidence type="ECO:0000256" key="11">
    <source>
        <dbReference type="ARBA" id="ARBA00023316"/>
    </source>
</evidence>
<protein>
    <recommendedName>
        <fullName evidence="4">Chitin synthase export chaperone</fullName>
    </recommendedName>
</protein>
<comment type="subcellular location">
    <subcellularLocation>
        <location evidence="1">Endomembrane system</location>
        <topology evidence="1">Multi-pass membrane protein</topology>
    </subcellularLocation>
    <subcellularLocation>
        <location evidence="2">Endoplasmic reticulum membrane</location>
    </subcellularLocation>
</comment>
<evidence type="ECO:0000256" key="5">
    <source>
        <dbReference type="ARBA" id="ARBA00022448"/>
    </source>
</evidence>
<keyword evidence="6 13" id="KW-0812">Transmembrane</keyword>